<dbReference type="AlphaFoldDB" id="A0AAW1JR08"/>
<protein>
    <submittedName>
        <fullName evidence="1">Uncharacterized protein</fullName>
    </submittedName>
</protein>
<keyword evidence="2" id="KW-1185">Reference proteome</keyword>
<sequence length="131" mass="14501">MGVILKVGDMVKTSPCTFCEKLDHADKAILGGWRNVMSKDPRARALIGGLAPKNICSTSSGNYRLVVDEVLEFVRSTFGHFRIASSLSGIQNQYGLLVYYDSNFPRIMHTIYKGCAAVEASNVFKFDLDNM</sequence>
<organism evidence="1 2">
    <name type="scientific">Saponaria officinalis</name>
    <name type="common">Common soapwort</name>
    <name type="synonym">Lychnis saponaria</name>
    <dbReference type="NCBI Taxonomy" id="3572"/>
    <lineage>
        <taxon>Eukaryota</taxon>
        <taxon>Viridiplantae</taxon>
        <taxon>Streptophyta</taxon>
        <taxon>Embryophyta</taxon>
        <taxon>Tracheophyta</taxon>
        <taxon>Spermatophyta</taxon>
        <taxon>Magnoliopsida</taxon>
        <taxon>eudicotyledons</taxon>
        <taxon>Gunneridae</taxon>
        <taxon>Pentapetalae</taxon>
        <taxon>Caryophyllales</taxon>
        <taxon>Caryophyllaceae</taxon>
        <taxon>Caryophylleae</taxon>
        <taxon>Saponaria</taxon>
    </lineage>
</organism>
<proteinExistence type="predicted"/>
<dbReference type="EMBL" id="JBDFQZ010000007">
    <property type="protein sequence ID" value="KAK9706962.1"/>
    <property type="molecule type" value="Genomic_DNA"/>
</dbReference>
<reference evidence="1" key="1">
    <citation type="submission" date="2024-03" db="EMBL/GenBank/DDBJ databases">
        <title>WGS assembly of Saponaria officinalis var. Norfolk2.</title>
        <authorList>
            <person name="Jenkins J."/>
            <person name="Shu S."/>
            <person name="Grimwood J."/>
            <person name="Barry K."/>
            <person name="Goodstein D."/>
            <person name="Schmutz J."/>
            <person name="Leebens-Mack J."/>
            <person name="Osbourn A."/>
        </authorList>
    </citation>
    <scope>NUCLEOTIDE SEQUENCE [LARGE SCALE GENOMIC DNA]</scope>
    <source>
        <strain evidence="1">JIC</strain>
    </source>
</reference>
<name>A0AAW1JR08_SAPOF</name>
<comment type="caution">
    <text evidence="1">The sequence shown here is derived from an EMBL/GenBank/DDBJ whole genome shotgun (WGS) entry which is preliminary data.</text>
</comment>
<dbReference type="Proteomes" id="UP001443914">
    <property type="component" value="Unassembled WGS sequence"/>
</dbReference>
<evidence type="ECO:0000313" key="2">
    <source>
        <dbReference type="Proteomes" id="UP001443914"/>
    </source>
</evidence>
<gene>
    <name evidence="1" type="ORF">RND81_07G164000</name>
</gene>
<evidence type="ECO:0000313" key="1">
    <source>
        <dbReference type="EMBL" id="KAK9706962.1"/>
    </source>
</evidence>
<accession>A0AAW1JR08</accession>